<dbReference type="Proteomes" id="UP000547879">
    <property type="component" value="Unassembled WGS sequence"/>
</dbReference>
<dbReference type="AlphaFoldDB" id="A0A7W9YAS3"/>
<keyword evidence="2" id="KW-0285">Flavoprotein</keyword>
<evidence type="ECO:0000256" key="2">
    <source>
        <dbReference type="ARBA" id="ARBA00022630"/>
    </source>
</evidence>
<dbReference type="Gene3D" id="3.50.50.60">
    <property type="entry name" value="FAD/NAD(P)-binding domain"/>
    <property type="match status" value="2"/>
</dbReference>
<sequence length="302" mass="32162">MMYDCLVIGGGPAGLTAAIYLARFHLRVLVIDRGQGRAMSIPMTHNQAGYPDGIAGRDLVMMMRRQATRYGAEFRIGNVTSLTAGPSGFSALTGGRLIHAQSVLLATGVVNHRPALAESLHEEALSRGLLRYCPVCDGYEVTDTVVGVIGTGENGFTEATFLRSYTQHVTLISPEENHLLSDEQLSRLVAYKVRHVIGPISTLEIEADRIVAEVSGRKLPFSSIYAAMGSMAQSQLAKTLDASLTDAGCIQVDSHQRTTVAGLYAAGDVVPGLDQIASAMGQAAIAATTIRNDMSASRTLLR</sequence>
<keyword evidence="6" id="KW-1185">Reference proteome</keyword>
<evidence type="ECO:0000256" key="1">
    <source>
        <dbReference type="ARBA" id="ARBA00018719"/>
    </source>
</evidence>
<keyword evidence="3 5" id="KW-0560">Oxidoreductase</keyword>
<evidence type="ECO:0000259" key="4">
    <source>
        <dbReference type="Pfam" id="PF07992"/>
    </source>
</evidence>
<protein>
    <recommendedName>
        <fullName evidence="1">Thioredoxin reductase</fullName>
    </recommendedName>
</protein>
<dbReference type="PRINTS" id="PR00469">
    <property type="entry name" value="PNDRDTASEII"/>
</dbReference>
<accession>A0A7W9YAS3</accession>
<name>A0A7W9YAS3_9HYPH</name>
<gene>
    <name evidence="5" type="ORF">HNQ72_005025</name>
</gene>
<dbReference type="PANTHER" id="PTHR48105">
    <property type="entry name" value="THIOREDOXIN REDUCTASE 1-RELATED-RELATED"/>
    <property type="match status" value="1"/>
</dbReference>
<proteinExistence type="predicted"/>
<dbReference type="SUPFAM" id="SSF51905">
    <property type="entry name" value="FAD/NAD(P)-binding domain"/>
    <property type="match status" value="2"/>
</dbReference>
<organism evidence="5 6">
    <name type="scientific">Rhizobium wenxiniae</name>
    <dbReference type="NCBI Taxonomy" id="1737357"/>
    <lineage>
        <taxon>Bacteria</taxon>
        <taxon>Pseudomonadati</taxon>
        <taxon>Pseudomonadota</taxon>
        <taxon>Alphaproteobacteria</taxon>
        <taxon>Hyphomicrobiales</taxon>
        <taxon>Rhizobiaceae</taxon>
        <taxon>Rhizobium/Agrobacterium group</taxon>
        <taxon>Rhizobium</taxon>
    </lineage>
</organism>
<dbReference type="PRINTS" id="PR00368">
    <property type="entry name" value="FADPNR"/>
</dbReference>
<evidence type="ECO:0000313" key="5">
    <source>
        <dbReference type="EMBL" id="MBB6165179.1"/>
    </source>
</evidence>
<dbReference type="InterPro" id="IPR050097">
    <property type="entry name" value="Ferredoxin-NADP_redctase_2"/>
</dbReference>
<reference evidence="5 6" key="1">
    <citation type="submission" date="2020-08" db="EMBL/GenBank/DDBJ databases">
        <title>Genomic Encyclopedia of Type Strains, Phase IV (KMG-IV): sequencing the most valuable type-strain genomes for metagenomic binning, comparative biology and taxonomic classification.</title>
        <authorList>
            <person name="Goeker M."/>
        </authorList>
    </citation>
    <scope>NUCLEOTIDE SEQUENCE [LARGE SCALE GENOMIC DNA]</scope>
    <source>
        <strain evidence="5 6">DSM 100734</strain>
    </source>
</reference>
<dbReference type="InterPro" id="IPR036188">
    <property type="entry name" value="FAD/NAD-bd_sf"/>
</dbReference>
<evidence type="ECO:0000313" key="6">
    <source>
        <dbReference type="Proteomes" id="UP000547879"/>
    </source>
</evidence>
<evidence type="ECO:0000256" key="3">
    <source>
        <dbReference type="ARBA" id="ARBA00023002"/>
    </source>
</evidence>
<dbReference type="RefSeq" id="WP_308422364.1">
    <property type="nucleotide sequence ID" value="NZ_BMHW01000009.1"/>
</dbReference>
<comment type="caution">
    <text evidence="5">The sequence shown here is derived from an EMBL/GenBank/DDBJ whole genome shotgun (WGS) entry which is preliminary data.</text>
</comment>
<dbReference type="InterPro" id="IPR023753">
    <property type="entry name" value="FAD/NAD-binding_dom"/>
</dbReference>
<dbReference type="GO" id="GO:0016491">
    <property type="term" value="F:oxidoreductase activity"/>
    <property type="evidence" value="ECO:0007669"/>
    <property type="project" value="UniProtKB-KW"/>
</dbReference>
<dbReference type="EMBL" id="JACHEG010000008">
    <property type="protein sequence ID" value="MBB6165179.1"/>
    <property type="molecule type" value="Genomic_DNA"/>
</dbReference>
<feature type="domain" description="FAD/NAD(P)-binding" evidence="4">
    <location>
        <begin position="3"/>
        <end position="283"/>
    </location>
</feature>
<dbReference type="Pfam" id="PF07992">
    <property type="entry name" value="Pyr_redox_2"/>
    <property type="match status" value="1"/>
</dbReference>